<protein>
    <submittedName>
        <fullName evidence="1">Integrating conjugative element protein (TIGR03765 family)</fullName>
    </submittedName>
</protein>
<proteinExistence type="predicted"/>
<organism evidence="1 2">
    <name type="scientific">Rhizobium subbaraonis</name>
    <dbReference type="NCBI Taxonomy" id="908946"/>
    <lineage>
        <taxon>Bacteria</taxon>
        <taxon>Pseudomonadati</taxon>
        <taxon>Pseudomonadota</taxon>
        <taxon>Alphaproteobacteria</taxon>
        <taxon>Hyphomicrobiales</taxon>
        <taxon>Rhizobiaceae</taxon>
        <taxon>Rhizobium/Agrobacterium group</taxon>
        <taxon>Rhizobium</taxon>
    </lineage>
</organism>
<dbReference type="Proteomes" id="UP000219167">
    <property type="component" value="Unassembled WGS sequence"/>
</dbReference>
<accession>A0A285USA5</accession>
<keyword evidence="2" id="KW-1185">Reference proteome</keyword>
<dbReference type="NCBIfam" id="TIGR03765">
    <property type="entry name" value="ICE_PFL_4695"/>
    <property type="match status" value="1"/>
</dbReference>
<sequence>MTHRSISGTRITVSIFVCLLAGSSVLAQSQPLIVVEDHGGISALPFYQALDLPPKQGQPVPPITAVPATPRTVFSEADMLPVRSDRLSQGDEPRRVIQAPGLTPMFLVGDDERSRAWLRERGHILRDLNAVGLVVNVETAEALANLRKLAGSLTLSPSSGDDLAGRLGLRHYPVLITATGIEQ</sequence>
<dbReference type="InterPro" id="IPR021300">
    <property type="entry name" value="Integr_conj_element_PFL4695"/>
</dbReference>
<name>A0A285USA5_9HYPH</name>
<evidence type="ECO:0000313" key="1">
    <source>
        <dbReference type="EMBL" id="SOC44699.1"/>
    </source>
</evidence>
<dbReference type="AlphaFoldDB" id="A0A285USA5"/>
<dbReference type="RefSeq" id="WP_097141606.1">
    <property type="nucleotide sequence ID" value="NZ_OBQD01000013.1"/>
</dbReference>
<reference evidence="1 2" key="1">
    <citation type="submission" date="2017-08" db="EMBL/GenBank/DDBJ databases">
        <authorList>
            <person name="de Groot N.N."/>
        </authorList>
    </citation>
    <scope>NUCLEOTIDE SEQUENCE [LARGE SCALE GENOMIC DNA]</scope>
    <source>
        <strain evidence="1 2">JC85</strain>
    </source>
</reference>
<dbReference type="Pfam" id="PF11072">
    <property type="entry name" value="DUF2859"/>
    <property type="match status" value="1"/>
</dbReference>
<gene>
    <name evidence="1" type="ORF">SAMN05892877_11371</name>
</gene>
<dbReference type="EMBL" id="OBQD01000013">
    <property type="protein sequence ID" value="SOC44699.1"/>
    <property type="molecule type" value="Genomic_DNA"/>
</dbReference>
<evidence type="ECO:0000313" key="2">
    <source>
        <dbReference type="Proteomes" id="UP000219167"/>
    </source>
</evidence>
<dbReference type="OrthoDB" id="8560395at2"/>